<dbReference type="PANTHER" id="PTHR34069">
    <property type="entry name" value="3-OXOACYL-[ACYL-CARRIER-PROTEIN] SYNTHASE 3"/>
    <property type="match status" value="1"/>
</dbReference>
<dbReference type="GO" id="GO:0016746">
    <property type="term" value="F:acyltransferase activity"/>
    <property type="evidence" value="ECO:0007669"/>
    <property type="project" value="UniProtKB-KW"/>
</dbReference>
<keyword evidence="1" id="KW-0808">Transferase</keyword>
<evidence type="ECO:0000256" key="2">
    <source>
        <dbReference type="ARBA" id="ARBA00023315"/>
    </source>
</evidence>
<reference evidence="4" key="1">
    <citation type="journal article" date="2015" name="ChemBioChem">
        <title>Biosynthetic origin of the antibiotic Pseudopyronines A and B in Pseudomonas putida BW11M1.</title>
        <authorList>
            <person name="Ghequire M.G.K."/>
            <person name="De Mot R."/>
        </authorList>
    </citation>
    <scope>NUCLEOTIDE SEQUENCE</scope>
    <source>
        <strain evidence="4">BW11M1</strain>
    </source>
</reference>
<proteinExistence type="predicted"/>
<dbReference type="InterPro" id="IPR016039">
    <property type="entry name" value="Thiolase-like"/>
</dbReference>
<dbReference type="EMBL" id="KT373879">
    <property type="protein sequence ID" value="ALJ01858.1"/>
    <property type="molecule type" value="Genomic_DNA"/>
</dbReference>
<evidence type="ECO:0000259" key="3">
    <source>
        <dbReference type="Pfam" id="PF08541"/>
    </source>
</evidence>
<dbReference type="InterPro" id="IPR013747">
    <property type="entry name" value="ACP_syn_III_C"/>
</dbReference>
<name>A0A0P0CII8_PSEPU</name>
<sequence length="349" mass="38104">MKIVGLSAILPSRQVTNQDVINLVEQHSRDTFQEDLPKTLKTIGKLLDKSGSDTRHWLAADETPMALMEAAFDAALAQANISKADLDLLIYPNVTRGFIEPANSTFIAKALGLNCRNFDVVDACNGWVTAMDVINSKMQAGEIRYAAIVNMEFGMSEGGPVMPKNFSLQSSAELAYKFPSFTIGEAAVVTILSNEAPGNFKFSYINRPDLSDLSTISLPDWKLFCNEADIAKIEPTGGQYQFNSYAAALHEDGRNEAMKVFNMQNLTADDVHKVFIHTGSPKMWEHIGQMIGVDHKLHHVGHKTGNIITASIPFGIFDAMSRGEAEPGQFCMGWAGSGGMVFSALSFTL</sequence>
<dbReference type="Gene3D" id="3.40.47.10">
    <property type="match status" value="2"/>
</dbReference>
<dbReference type="AlphaFoldDB" id="A0A0P0CII8"/>
<dbReference type="GO" id="GO:0044550">
    <property type="term" value="P:secondary metabolite biosynthetic process"/>
    <property type="evidence" value="ECO:0007669"/>
    <property type="project" value="TreeGrafter"/>
</dbReference>
<keyword evidence="2" id="KW-0012">Acyltransferase</keyword>
<accession>A0A0P0CII8</accession>
<evidence type="ECO:0000313" key="4">
    <source>
        <dbReference type="EMBL" id="ALJ01858.1"/>
    </source>
</evidence>
<dbReference type="SUPFAM" id="SSF53901">
    <property type="entry name" value="Thiolase-like"/>
    <property type="match status" value="2"/>
</dbReference>
<dbReference type="PANTHER" id="PTHR34069:SF2">
    <property type="entry name" value="BETA-KETOACYL-[ACYL-CARRIER-PROTEIN] SYNTHASE III"/>
    <property type="match status" value="1"/>
</dbReference>
<gene>
    <name evidence="4" type="primary">ppyS</name>
</gene>
<protein>
    <submittedName>
        <fullName evidence="4">Pseudopyronine synthase</fullName>
    </submittedName>
</protein>
<evidence type="ECO:0000256" key="1">
    <source>
        <dbReference type="ARBA" id="ARBA00022679"/>
    </source>
</evidence>
<feature type="domain" description="Beta-ketoacyl-[acyl-carrier-protein] synthase III C-terminal" evidence="3">
    <location>
        <begin position="264"/>
        <end position="346"/>
    </location>
</feature>
<organism evidence="4">
    <name type="scientific">Pseudomonas putida</name>
    <name type="common">Arthrobacter siderocapsulatus</name>
    <dbReference type="NCBI Taxonomy" id="303"/>
    <lineage>
        <taxon>Bacteria</taxon>
        <taxon>Pseudomonadati</taxon>
        <taxon>Pseudomonadota</taxon>
        <taxon>Gammaproteobacteria</taxon>
        <taxon>Pseudomonadales</taxon>
        <taxon>Pseudomonadaceae</taxon>
        <taxon>Pseudomonas</taxon>
    </lineage>
</organism>
<dbReference type="Pfam" id="PF08541">
    <property type="entry name" value="ACP_syn_III_C"/>
    <property type="match status" value="1"/>
</dbReference>